<protein>
    <recommendedName>
        <fullName evidence="2">J domain-containing protein</fullName>
    </recommendedName>
</protein>
<name>A0A2H3G1V6_FUSOX</name>
<gene>
    <name evidence="3" type="ORF">AU210_015681</name>
</gene>
<feature type="region of interest" description="Disordered" evidence="1">
    <location>
        <begin position="66"/>
        <end position="318"/>
    </location>
</feature>
<comment type="caution">
    <text evidence="3">The sequence shown here is derived from an EMBL/GenBank/DDBJ whole genome shotgun (WGS) entry which is preliminary data.</text>
</comment>
<dbReference type="Gene3D" id="1.10.287.110">
    <property type="entry name" value="DnaJ domain"/>
    <property type="match status" value="1"/>
</dbReference>
<dbReference type="SUPFAM" id="SSF46565">
    <property type="entry name" value="Chaperone J-domain"/>
    <property type="match status" value="1"/>
</dbReference>
<dbReference type="PRINTS" id="PR00625">
    <property type="entry name" value="JDOMAIN"/>
</dbReference>
<dbReference type="InterPro" id="IPR001623">
    <property type="entry name" value="DnaJ_domain"/>
</dbReference>
<dbReference type="InterPro" id="IPR050817">
    <property type="entry name" value="DjlA_DnaK_co-chaperone"/>
</dbReference>
<accession>A0A2H3G1V6</accession>
<dbReference type="PROSITE" id="PS50076">
    <property type="entry name" value="DNAJ_2"/>
    <property type="match status" value="1"/>
</dbReference>
<dbReference type="AlphaFoldDB" id="A0A2H3G1V6"/>
<evidence type="ECO:0000313" key="3">
    <source>
        <dbReference type="EMBL" id="PCD21878.1"/>
    </source>
</evidence>
<reference evidence="3 4" key="2">
    <citation type="journal article" date="2017" name="Sci. Rep.">
        <title>A mobile pathogenicity chromosome in Fusarium oxysporum for infection of multiple cucurbit species.</title>
        <authorList>
            <person name="van Dam P."/>
            <person name="Fokkens L."/>
            <person name="Ayukawa Y."/>
            <person name="van der Gragt M."/>
            <person name="Ter Horst A."/>
            <person name="Brankovics B."/>
            <person name="Houterman P.M."/>
            <person name="Arie T."/>
            <person name="Rep M."/>
        </authorList>
    </citation>
    <scope>NUCLEOTIDE SEQUENCE [LARGE SCALE GENOMIC DNA]</scope>
    <source>
        <strain evidence="3 4">Forc016</strain>
    </source>
</reference>
<dbReference type="Pfam" id="PF00226">
    <property type="entry name" value="DnaJ"/>
    <property type="match status" value="1"/>
</dbReference>
<evidence type="ECO:0000259" key="2">
    <source>
        <dbReference type="PROSITE" id="PS50076"/>
    </source>
</evidence>
<feature type="compositionally biased region" description="Polar residues" evidence="1">
    <location>
        <begin position="274"/>
        <end position="302"/>
    </location>
</feature>
<sequence>MAESSLQINMNRDYYAELDVPPTANAEEIKRSYRKLAREVHPDRNPEHKKEEATAAFKIINEANEILSDPERKAQYDAQRPKNRVPSEYPTTWGPNQARSETPLWRENQPQRYYDYDFTKSKAKANNGAPTTAAGGNRWAPDPPPRRTASTRQNAGTSFGSSNNGSGPRKDVSDEPPAQFSNYRSPDKSSRYASTSIPDASAQAPPPVPQRPSPAVKTGPPDTVSPHTMDKGNSTPATSLPPHQPTEFRFPQPAQTMSSHRPSEPPKQRRQPAESKQSSSTMPMPSAGQGTSDEGQSDNTPNADEKRPGKPETLFNLDEAGSGDAREFHEVSALSFPTPPTDTRNFGKYLAEWNLFKIEIIGHYVARIEDITKLQNSRTDNIEQYYEWLVQDDDVLGLFIEAVEEHEKQFRKFTELFEM</sequence>
<evidence type="ECO:0000256" key="1">
    <source>
        <dbReference type="SAM" id="MobiDB-lite"/>
    </source>
</evidence>
<feature type="compositionally biased region" description="Polar residues" evidence="1">
    <location>
        <begin position="89"/>
        <end position="100"/>
    </location>
</feature>
<evidence type="ECO:0000313" key="4">
    <source>
        <dbReference type="Proteomes" id="UP000219602"/>
    </source>
</evidence>
<feature type="compositionally biased region" description="Basic and acidic residues" evidence="1">
    <location>
        <begin position="261"/>
        <end position="273"/>
    </location>
</feature>
<dbReference type="InterPro" id="IPR018253">
    <property type="entry name" value="DnaJ_domain_CS"/>
</dbReference>
<organism evidence="3 4">
    <name type="scientific">Fusarium oxysporum f. sp. radicis-cucumerinum</name>
    <dbReference type="NCBI Taxonomy" id="327505"/>
    <lineage>
        <taxon>Eukaryota</taxon>
        <taxon>Fungi</taxon>
        <taxon>Dikarya</taxon>
        <taxon>Ascomycota</taxon>
        <taxon>Pezizomycotina</taxon>
        <taxon>Sordariomycetes</taxon>
        <taxon>Hypocreomycetidae</taxon>
        <taxon>Hypocreales</taxon>
        <taxon>Nectriaceae</taxon>
        <taxon>Fusarium</taxon>
        <taxon>Fusarium oxysporum species complex</taxon>
    </lineage>
</organism>
<dbReference type="Proteomes" id="UP000219602">
    <property type="component" value="Chromosome RC"/>
</dbReference>
<feature type="compositionally biased region" description="Low complexity" evidence="1">
    <location>
        <begin position="124"/>
        <end position="137"/>
    </location>
</feature>
<reference evidence="3 4" key="1">
    <citation type="journal article" date="2016" name="Environ. Microbiol.">
        <title>Effector profiles distinguish formae speciales of Fusarium oxysporum.</title>
        <authorList>
            <person name="van Dam P."/>
            <person name="Fokkens L."/>
            <person name="Schmidt S.M."/>
            <person name="Linmans J.H."/>
            <person name="Kistler H.C."/>
            <person name="Ma L.J."/>
            <person name="Rep M."/>
        </authorList>
    </citation>
    <scope>NUCLEOTIDE SEQUENCE [LARGE SCALE GENOMIC DNA]</scope>
    <source>
        <strain evidence="3 4">Forc016</strain>
    </source>
</reference>
<feature type="compositionally biased region" description="Low complexity" evidence="1">
    <location>
        <begin position="154"/>
        <end position="167"/>
    </location>
</feature>
<dbReference type="CDD" id="cd06257">
    <property type="entry name" value="DnaJ"/>
    <property type="match status" value="1"/>
</dbReference>
<dbReference type="EMBL" id="MABQ02000012">
    <property type="protein sequence ID" value="PCD21878.1"/>
    <property type="molecule type" value="Genomic_DNA"/>
</dbReference>
<feature type="domain" description="J" evidence="2">
    <location>
        <begin position="13"/>
        <end position="80"/>
    </location>
</feature>
<dbReference type="SMART" id="SM00271">
    <property type="entry name" value="DnaJ"/>
    <property type="match status" value="1"/>
</dbReference>
<proteinExistence type="predicted"/>
<dbReference type="PANTHER" id="PTHR24074">
    <property type="entry name" value="CO-CHAPERONE PROTEIN DJLA"/>
    <property type="match status" value="1"/>
</dbReference>
<dbReference type="STRING" id="327505.A0A2H3G1V6"/>
<dbReference type="InterPro" id="IPR036869">
    <property type="entry name" value="J_dom_sf"/>
</dbReference>
<dbReference type="PROSITE" id="PS00636">
    <property type="entry name" value="DNAJ_1"/>
    <property type="match status" value="1"/>
</dbReference>